<dbReference type="EMBL" id="NFIJ01000002">
    <property type="protein sequence ID" value="OUO06657.1"/>
    <property type="molecule type" value="Genomic_DNA"/>
</dbReference>
<dbReference type="AlphaFoldDB" id="A0A9Q5STU9"/>
<protein>
    <submittedName>
        <fullName evidence="1">Uncharacterized protein</fullName>
    </submittedName>
</protein>
<proteinExistence type="predicted"/>
<reference evidence="2" key="1">
    <citation type="submission" date="2017-04" db="EMBL/GenBank/DDBJ databases">
        <title>Function of individual gut microbiota members based on whole genome sequencing of pure cultures obtained from chicken caecum.</title>
        <authorList>
            <person name="Medvecky M."/>
            <person name="Cejkova D."/>
            <person name="Polansky O."/>
            <person name="Karasova D."/>
            <person name="Kubasova T."/>
            <person name="Cizek A."/>
            <person name="Rychlik I."/>
        </authorList>
    </citation>
    <scope>NUCLEOTIDE SEQUENCE [LARGE SCALE GENOMIC DNA]</scope>
    <source>
        <strain evidence="2">An42</strain>
    </source>
</reference>
<comment type="caution">
    <text evidence="1">The sequence shown here is derived from an EMBL/GenBank/DDBJ whole genome shotgun (WGS) entry which is preliminary data.</text>
</comment>
<organism evidence="1 2">
    <name type="scientific">Parabacteroides johnsonii</name>
    <dbReference type="NCBI Taxonomy" id="387661"/>
    <lineage>
        <taxon>Bacteria</taxon>
        <taxon>Pseudomonadati</taxon>
        <taxon>Bacteroidota</taxon>
        <taxon>Bacteroidia</taxon>
        <taxon>Bacteroidales</taxon>
        <taxon>Tannerellaceae</taxon>
        <taxon>Parabacteroides</taxon>
    </lineage>
</organism>
<sequence>MLLTVSGQFLADTKFATVFQAENKDTIIRINEYRYRYLWMLLPFFYLLPLVEKAFDNCRKGF</sequence>
<dbReference type="Proteomes" id="UP000195975">
    <property type="component" value="Unassembled WGS sequence"/>
</dbReference>
<evidence type="ECO:0000313" key="1">
    <source>
        <dbReference type="EMBL" id="OUO06657.1"/>
    </source>
</evidence>
<accession>A0A9Q5STU9</accession>
<evidence type="ECO:0000313" key="2">
    <source>
        <dbReference type="Proteomes" id="UP000195975"/>
    </source>
</evidence>
<gene>
    <name evidence="1" type="ORF">B5F96_02920</name>
</gene>
<name>A0A9Q5STU9_9BACT</name>